<feature type="transmembrane region" description="Helical" evidence="1">
    <location>
        <begin position="322"/>
        <end position="345"/>
    </location>
</feature>
<dbReference type="InterPro" id="IPR001666">
    <property type="entry name" value="PI_transfer"/>
</dbReference>
<dbReference type="EMBL" id="LNFP01000138">
    <property type="protein sequence ID" value="KUF96902.1"/>
    <property type="molecule type" value="Genomic_DNA"/>
</dbReference>
<feature type="transmembrane region" description="Helical" evidence="1">
    <location>
        <begin position="251"/>
        <end position="274"/>
    </location>
</feature>
<feature type="transmembrane region" description="Helical" evidence="1">
    <location>
        <begin position="221"/>
        <end position="239"/>
    </location>
</feature>
<protein>
    <submittedName>
        <fullName evidence="3">Ankyrin protein</fullName>
    </submittedName>
</protein>
<name>A0A0W8DKH6_PHYNI</name>
<sequence>MVLIHEFRVPLHMSVEEFQVAQLYMVVNASEQLTGDGEGVEILVNEPYDNTDGHMGVSSISGWTIPRNKGQYTRKHYYCKSKIPGFVSAFCPEDSMVLIEEAWNAYPHCVTVIVNGYLAKHKFYISIESVHKADRGDSENAIGMSSSELKQRKVEVLHPRGCYSIQRLRRFKTYMDESNCGRLLSVCLLTPMPCVALATLVESVPLDSPEAGPYKNYIFWIRAWIVTAFVDYSMVIQMSQSLARLKMEHSYIVMIALAGSMISFGVVFAVAVWISFPVPFSMLVASPPSVVVILVSIGFIWRERWRSDAALRQDLVRHTMVFMCQVALTFIYPLYIFGFSSISGVRQLFYVLLLPVIKSASRNWISYTLAGQDDIKPEVVIFNVEVFNALYVSSAVQHSSSLGTTVALMLIDVIHFWFSMRGTTAVLKKVKELMAKIPPHHPIAKENFVEVALRILAIQDRAQSHERLRSRLNKTNKSLILEPIQTYKNSSEDISLRAPTRAEILSVIRVGSRDVGAFKRLMRKASKVFPATPVQQTKMVHMSSGPRMDFKQPVAPCLGLEAIFSCNEREAFLNTTTHVLYITEYLVLVEYTEAVLPMVYGTDYVPLIKTRLLMKHACSAVLDDRFPLAELYLQSIARKPVEERITHECQLCGGL</sequence>
<dbReference type="GO" id="GO:0005548">
    <property type="term" value="F:phospholipid transporter activity"/>
    <property type="evidence" value="ECO:0007669"/>
    <property type="project" value="InterPro"/>
</dbReference>
<evidence type="ECO:0000256" key="1">
    <source>
        <dbReference type="SAM" id="Phobius"/>
    </source>
</evidence>
<accession>A0A0W8DKH6</accession>
<dbReference type="InterPro" id="IPR055261">
    <property type="entry name" value="PI_transfer_N"/>
</dbReference>
<organism evidence="3 4">
    <name type="scientific">Phytophthora nicotianae</name>
    <name type="common">Potato buckeye rot agent</name>
    <name type="synonym">Phytophthora parasitica</name>
    <dbReference type="NCBI Taxonomy" id="4792"/>
    <lineage>
        <taxon>Eukaryota</taxon>
        <taxon>Sar</taxon>
        <taxon>Stramenopiles</taxon>
        <taxon>Oomycota</taxon>
        <taxon>Peronosporomycetes</taxon>
        <taxon>Peronosporales</taxon>
        <taxon>Peronosporaceae</taxon>
        <taxon>Phytophthora</taxon>
    </lineage>
</organism>
<keyword evidence="1" id="KW-0812">Transmembrane</keyword>
<evidence type="ECO:0000259" key="2">
    <source>
        <dbReference type="Pfam" id="PF02121"/>
    </source>
</evidence>
<keyword evidence="1" id="KW-0472">Membrane</keyword>
<feature type="transmembrane region" description="Helical" evidence="1">
    <location>
        <begin position="280"/>
        <end position="301"/>
    </location>
</feature>
<dbReference type="PANTHER" id="PTHR10658:SF11">
    <property type="entry name" value="VIBRATOR, ISOFORM B"/>
    <property type="match status" value="1"/>
</dbReference>
<proteinExistence type="predicted"/>
<keyword evidence="1" id="KW-1133">Transmembrane helix</keyword>
<dbReference type="AlphaFoldDB" id="A0A0W8DKH6"/>
<dbReference type="Pfam" id="PF02121">
    <property type="entry name" value="IP_trans"/>
    <property type="match status" value="1"/>
</dbReference>
<evidence type="ECO:0000313" key="4">
    <source>
        <dbReference type="Proteomes" id="UP000054636"/>
    </source>
</evidence>
<dbReference type="SUPFAM" id="SSF55961">
    <property type="entry name" value="Bet v1-like"/>
    <property type="match status" value="1"/>
</dbReference>
<dbReference type="InterPro" id="IPR023393">
    <property type="entry name" value="START-like_dom_sf"/>
</dbReference>
<gene>
    <name evidence="3" type="ORF">AM588_10007008</name>
</gene>
<dbReference type="PANTHER" id="PTHR10658">
    <property type="entry name" value="PHOSPHATIDYLINOSITOL TRANSFER PROTEIN"/>
    <property type="match status" value="1"/>
</dbReference>
<dbReference type="Gene3D" id="3.30.530.20">
    <property type="match status" value="1"/>
</dbReference>
<reference evidence="3 4" key="1">
    <citation type="submission" date="2015-11" db="EMBL/GenBank/DDBJ databases">
        <title>Genomes and virulence difference between two physiological races of Phytophthora nicotianae.</title>
        <authorList>
            <person name="Liu H."/>
            <person name="Ma X."/>
            <person name="Yu H."/>
            <person name="Fang D."/>
            <person name="Li Y."/>
            <person name="Wang X."/>
            <person name="Wang W."/>
            <person name="Dong Y."/>
            <person name="Xiao B."/>
        </authorList>
    </citation>
    <scope>NUCLEOTIDE SEQUENCE [LARGE SCALE GENOMIC DNA]</scope>
    <source>
        <strain evidence="4">race 1</strain>
    </source>
</reference>
<feature type="transmembrane region" description="Helical" evidence="1">
    <location>
        <begin position="180"/>
        <end position="201"/>
    </location>
</feature>
<evidence type="ECO:0000313" key="3">
    <source>
        <dbReference type="EMBL" id="KUF96902.1"/>
    </source>
</evidence>
<comment type="caution">
    <text evidence="3">The sequence shown here is derived from an EMBL/GenBank/DDBJ whole genome shotgun (WGS) entry which is preliminary data.</text>
</comment>
<dbReference type="Proteomes" id="UP000054636">
    <property type="component" value="Unassembled WGS sequence"/>
</dbReference>
<feature type="domain" description="Phosphatidylinositol transfer protein N-terminal" evidence="2">
    <location>
        <begin position="2"/>
        <end position="157"/>
    </location>
</feature>